<dbReference type="PANTHER" id="PTHR46825">
    <property type="entry name" value="D-ALANYL-D-ALANINE-CARBOXYPEPTIDASE/ENDOPEPTIDASE AMPH"/>
    <property type="match status" value="1"/>
</dbReference>
<dbReference type="Pfam" id="PF00144">
    <property type="entry name" value="Beta-lactamase"/>
    <property type="match status" value="1"/>
</dbReference>
<dbReference type="GO" id="GO:0016787">
    <property type="term" value="F:hydrolase activity"/>
    <property type="evidence" value="ECO:0007669"/>
    <property type="project" value="UniProtKB-KW"/>
</dbReference>
<evidence type="ECO:0000313" key="3">
    <source>
        <dbReference type="Proteomes" id="UP001235664"/>
    </source>
</evidence>
<dbReference type="SUPFAM" id="SSF56601">
    <property type="entry name" value="beta-lactamase/transpeptidase-like"/>
    <property type="match status" value="1"/>
</dbReference>
<dbReference type="InterPro" id="IPR050491">
    <property type="entry name" value="AmpC-like"/>
</dbReference>
<dbReference type="Gene3D" id="3.40.710.10">
    <property type="entry name" value="DD-peptidase/beta-lactamase superfamily"/>
    <property type="match status" value="1"/>
</dbReference>
<dbReference type="PANTHER" id="PTHR46825:SF9">
    <property type="entry name" value="BETA-LACTAMASE-RELATED DOMAIN-CONTAINING PROTEIN"/>
    <property type="match status" value="1"/>
</dbReference>
<sequence length="292" mass="31080">MLRPRILLLLVAIGALLALFSWQANRYGDTSVEYFMQRHGLSAASIAYGPAGAEPVRLAIGTHPDAIMPYYSLSKPLTAASVLAQVEAGTMRLDDRFAGASLRQLLQHTGGWDSATAGDAVAEREAGSPCIALPVPPRQFVPGTRYAYSNTGYCLLGAALEEATGRSYAEAVRAGFPEAEAMGYDGLLGPAGGWSGTAAAYHRFASRPIDPATTGHPFPRPGDTPYGLGWGVGEDGTLAHFGWLTTRGHFTAVVRSQDFVVVALFEGVPPDPERAKRELRGVLLGLRDRLPD</sequence>
<dbReference type="EMBL" id="JAVAIL010000003">
    <property type="protein sequence ID" value="MDP4539804.1"/>
    <property type="molecule type" value="Genomic_DNA"/>
</dbReference>
<gene>
    <name evidence="2" type="ORF">Q9K01_09230</name>
</gene>
<keyword evidence="3" id="KW-1185">Reference proteome</keyword>
<dbReference type="InterPro" id="IPR012338">
    <property type="entry name" value="Beta-lactam/transpept-like"/>
</dbReference>
<keyword evidence="2" id="KW-0378">Hydrolase</keyword>
<protein>
    <submittedName>
        <fullName evidence="2">Serine hydrolase domain-containing protein</fullName>
        <ecNumber evidence="2">3.1.1.103</ecNumber>
    </submittedName>
</protein>
<feature type="domain" description="Beta-lactamase-related" evidence="1">
    <location>
        <begin position="32"/>
        <end position="173"/>
    </location>
</feature>
<evidence type="ECO:0000313" key="2">
    <source>
        <dbReference type="EMBL" id="MDP4539804.1"/>
    </source>
</evidence>
<evidence type="ECO:0000259" key="1">
    <source>
        <dbReference type="Pfam" id="PF00144"/>
    </source>
</evidence>
<dbReference type="RefSeq" id="WP_305929957.1">
    <property type="nucleotide sequence ID" value="NZ_JAVAIL010000003.1"/>
</dbReference>
<dbReference type="Proteomes" id="UP001235664">
    <property type="component" value="Unassembled WGS sequence"/>
</dbReference>
<proteinExistence type="predicted"/>
<dbReference type="InterPro" id="IPR001466">
    <property type="entry name" value="Beta-lactam-related"/>
</dbReference>
<accession>A0ABT9H904</accession>
<reference evidence="2 3" key="1">
    <citation type="submission" date="2023-08" db="EMBL/GenBank/DDBJ databases">
        <title>genomic of DY56.</title>
        <authorList>
            <person name="Wang Y."/>
        </authorList>
    </citation>
    <scope>NUCLEOTIDE SEQUENCE [LARGE SCALE GENOMIC DNA]</scope>
    <source>
        <strain evidence="2 3">DY56-A-20</strain>
    </source>
</reference>
<dbReference type="EC" id="3.1.1.103" evidence="2"/>
<name>A0ABT9H904_9SPHN</name>
<comment type="caution">
    <text evidence="2">The sequence shown here is derived from an EMBL/GenBank/DDBJ whole genome shotgun (WGS) entry which is preliminary data.</text>
</comment>
<organism evidence="2 3">
    <name type="scientific">Qipengyuania benthica</name>
    <dbReference type="NCBI Taxonomy" id="3067651"/>
    <lineage>
        <taxon>Bacteria</taxon>
        <taxon>Pseudomonadati</taxon>
        <taxon>Pseudomonadota</taxon>
        <taxon>Alphaproteobacteria</taxon>
        <taxon>Sphingomonadales</taxon>
        <taxon>Erythrobacteraceae</taxon>
        <taxon>Qipengyuania</taxon>
    </lineage>
</organism>